<accession>A0A061SN71</accession>
<evidence type="ECO:0000313" key="1">
    <source>
        <dbReference type="EMBL" id="JAC84136.1"/>
    </source>
</evidence>
<dbReference type="EMBL" id="GBEZ01000775">
    <property type="protein sequence ID" value="JAC84136.1"/>
    <property type="molecule type" value="Transcribed_RNA"/>
</dbReference>
<gene>
    <name evidence="1" type="ORF">TSPGSL018_1694</name>
</gene>
<name>A0A061SN71_9CHLO</name>
<proteinExistence type="predicted"/>
<protein>
    <submittedName>
        <fullName evidence="1">Uncharacterized protein</fullName>
    </submittedName>
</protein>
<dbReference type="AlphaFoldDB" id="A0A061SN71"/>
<organism evidence="1">
    <name type="scientific">Tetraselmis sp. GSL018</name>
    <dbReference type="NCBI Taxonomy" id="582737"/>
    <lineage>
        <taxon>Eukaryota</taxon>
        <taxon>Viridiplantae</taxon>
        <taxon>Chlorophyta</taxon>
        <taxon>core chlorophytes</taxon>
        <taxon>Chlorodendrophyceae</taxon>
        <taxon>Chlorodendrales</taxon>
        <taxon>Chlorodendraceae</taxon>
        <taxon>Tetraselmis</taxon>
    </lineage>
</organism>
<sequence>MQPINDFFAVRERGFYTMGASEEIFLTLDTRKCTCQMLLPVMRPQKRTVKPGSISQDALLVGG</sequence>
<reference evidence="1" key="1">
    <citation type="submission" date="2014-05" db="EMBL/GenBank/DDBJ databases">
        <title>The transcriptome of the halophilic microalga Tetraselmis sp. GSL018 isolated from the Great Salt Lake, Utah.</title>
        <authorList>
            <person name="Jinkerson R.E."/>
            <person name="D'Adamo S."/>
            <person name="Posewitz M.C."/>
        </authorList>
    </citation>
    <scope>NUCLEOTIDE SEQUENCE</scope>
    <source>
        <strain evidence="1">GSL018</strain>
    </source>
</reference>